<evidence type="ECO:0000256" key="10">
    <source>
        <dbReference type="ARBA" id="ARBA00022989"/>
    </source>
</evidence>
<dbReference type="Proteomes" id="UP001408789">
    <property type="component" value="Unassembled WGS sequence"/>
</dbReference>
<evidence type="ECO:0000256" key="3">
    <source>
        <dbReference type="ARBA" id="ARBA00022553"/>
    </source>
</evidence>
<feature type="signal peptide" evidence="15">
    <location>
        <begin position="1"/>
        <end position="17"/>
    </location>
</feature>
<dbReference type="Gene3D" id="1.10.510.10">
    <property type="entry name" value="Transferase(Phosphotransferase) domain 1"/>
    <property type="match status" value="1"/>
</dbReference>
<dbReference type="SMART" id="SM00369">
    <property type="entry name" value="LRR_TYP"/>
    <property type="match status" value="4"/>
</dbReference>
<dbReference type="Gene3D" id="3.80.10.10">
    <property type="entry name" value="Ribonuclease Inhibitor"/>
    <property type="match status" value="2"/>
</dbReference>
<keyword evidence="5 14" id="KW-0812">Transmembrane</keyword>
<comment type="caution">
    <text evidence="17">The sequence shown here is derived from an EMBL/GenBank/DDBJ whole genome shotgun (WGS) entry which is preliminary data.</text>
</comment>
<evidence type="ECO:0000256" key="14">
    <source>
        <dbReference type="SAM" id="Phobius"/>
    </source>
</evidence>
<dbReference type="FunFam" id="3.30.200.20:FF:000467">
    <property type="entry name" value="Leucine-rich repeat receptor-like protein kinase"/>
    <property type="match status" value="1"/>
</dbReference>
<dbReference type="GO" id="GO:0005524">
    <property type="term" value="F:ATP binding"/>
    <property type="evidence" value="ECO:0007669"/>
    <property type="project" value="UniProtKB-KW"/>
</dbReference>
<dbReference type="PANTHER" id="PTHR48007">
    <property type="entry name" value="LEUCINE-RICH REPEAT RECEPTOR-LIKE PROTEIN KINASE PXC1"/>
    <property type="match status" value="1"/>
</dbReference>
<evidence type="ECO:0000256" key="12">
    <source>
        <dbReference type="ARBA" id="ARBA00023170"/>
    </source>
</evidence>
<keyword evidence="13" id="KW-0325">Glycoprotein</keyword>
<keyword evidence="9" id="KW-0067">ATP-binding</keyword>
<gene>
    <name evidence="17" type="ORF">SSX86_020731</name>
</gene>
<evidence type="ECO:0000256" key="1">
    <source>
        <dbReference type="ARBA" id="ARBA00004479"/>
    </source>
</evidence>
<dbReference type="InterPro" id="IPR001611">
    <property type="entry name" value="Leu-rich_rpt"/>
</dbReference>
<dbReference type="SMART" id="SM00220">
    <property type="entry name" value="S_TKc"/>
    <property type="match status" value="1"/>
</dbReference>
<evidence type="ECO:0000256" key="4">
    <source>
        <dbReference type="ARBA" id="ARBA00022614"/>
    </source>
</evidence>
<evidence type="ECO:0000313" key="17">
    <source>
        <dbReference type="EMBL" id="KAK9060027.1"/>
    </source>
</evidence>
<dbReference type="InterPro" id="IPR032675">
    <property type="entry name" value="LRR_dom_sf"/>
</dbReference>
<sequence>MLLPAFVLSIFLILCNSHFLVHVSCLNDEGYTLLTFKQSITQDPDGSLNNWNYSDETPCSWNGIACKEQKVISVSIPQQKLVGFISPVLGSLSELRHVNLRSNKFMGGLPLELFRADKVQSLVLYGNFLTGSIPNEIGRLSYLQTLDLSSNFFNGSIPMSLIQCRRLRSLDLSQNNFTGSIPDGFGSNLGFLEKLDLSFNQFTGLIPKDFGNLSNLQGTVDLSHNMFNGSIPPSLGNLPEKVYIDLTYNNLTGPIPQSGALVNRGPTAFIGNTGLCGPPLKNLCNPNDASSPSSFPFLPNNDPPETKEIGRKGLSKSGVIAIIVSDVIGICLIGLILSYCYSKFCLCGTKKHGYEKGGSKGRNECLCFKKDESETLSEHIEQYDLVALDSQLGFDLDELLKASAFVLGKSGIGIVYKVVLEDGVTLAVRRLGEGGSQRFKEFQTEVEAIGKLKHPNIVTLRAYYWSVDEKLLIYDYVPNDNLGTAIHGKPDVPSFVPLSWPVRLKIMRGTAKGLAYLHEFSPKKYVHGDLKPSNILLGLNMEPEISGFGLSRLANIAGGGTPALQSNRVVSEVAATTTTTATSASASNTPVSYYQAPEAFKVVKPSQKWDVYSFGVILLEMITGKTPVVQVGPEEVDLVHWIQLCIDEKKPLSDVLDPGLAQDADKEEEIIAVLKVAMGCTQSNPERRPSMRHVADVLDRLSQD</sequence>
<dbReference type="Pfam" id="PF00560">
    <property type="entry name" value="LRR_1"/>
    <property type="match status" value="2"/>
</dbReference>
<evidence type="ECO:0000256" key="5">
    <source>
        <dbReference type="ARBA" id="ARBA00022692"/>
    </source>
</evidence>
<evidence type="ECO:0000256" key="7">
    <source>
        <dbReference type="ARBA" id="ARBA00022737"/>
    </source>
</evidence>
<keyword evidence="7" id="KW-0677">Repeat</keyword>
<keyword evidence="12" id="KW-0675">Receptor</keyword>
<dbReference type="EMBL" id="JBCNJP010000020">
    <property type="protein sequence ID" value="KAK9060027.1"/>
    <property type="molecule type" value="Genomic_DNA"/>
</dbReference>
<dbReference type="SUPFAM" id="SSF56112">
    <property type="entry name" value="Protein kinase-like (PK-like)"/>
    <property type="match status" value="1"/>
</dbReference>
<keyword evidence="4" id="KW-0433">Leucine-rich repeat</keyword>
<evidence type="ECO:0000256" key="2">
    <source>
        <dbReference type="ARBA" id="ARBA00008684"/>
    </source>
</evidence>
<keyword evidence="10 14" id="KW-1133">Transmembrane helix</keyword>
<accession>A0AAP0GTI4</accession>
<keyword evidence="6 15" id="KW-0732">Signal</keyword>
<dbReference type="InterPro" id="IPR008271">
    <property type="entry name" value="Ser/Thr_kinase_AS"/>
</dbReference>
<keyword evidence="18" id="KW-1185">Reference proteome</keyword>
<evidence type="ECO:0000313" key="18">
    <source>
        <dbReference type="Proteomes" id="UP001408789"/>
    </source>
</evidence>
<evidence type="ECO:0000259" key="16">
    <source>
        <dbReference type="PROSITE" id="PS50011"/>
    </source>
</evidence>
<dbReference type="SUPFAM" id="SSF52058">
    <property type="entry name" value="L domain-like"/>
    <property type="match status" value="1"/>
</dbReference>
<dbReference type="InterPro" id="IPR003591">
    <property type="entry name" value="Leu-rich_rpt_typical-subtyp"/>
</dbReference>
<evidence type="ECO:0000256" key="8">
    <source>
        <dbReference type="ARBA" id="ARBA00022741"/>
    </source>
</evidence>
<organism evidence="17 18">
    <name type="scientific">Deinandra increscens subsp. villosa</name>
    <dbReference type="NCBI Taxonomy" id="3103831"/>
    <lineage>
        <taxon>Eukaryota</taxon>
        <taxon>Viridiplantae</taxon>
        <taxon>Streptophyta</taxon>
        <taxon>Embryophyta</taxon>
        <taxon>Tracheophyta</taxon>
        <taxon>Spermatophyta</taxon>
        <taxon>Magnoliopsida</taxon>
        <taxon>eudicotyledons</taxon>
        <taxon>Gunneridae</taxon>
        <taxon>Pentapetalae</taxon>
        <taxon>asterids</taxon>
        <taxon>campanulids</taxon>
        <taxon>Asterales</taxon>
        <taxon>Asteraceae</taxon>
        <taxon>Asteroideae</taxon>
        <taxon>Heliantheae alliance</taxon>
        <taxon>Madieae</taxon>
        <taxon>Madiinae</taxon>
        <taxon>Deinandra</taxon>
    </lineage>
</organism>
<comment type="similarity">
    <text evidence="2">Belongs to the protein kinase superfamily. Ser/Thr protein kinase family.</text>
</comment>
<keyword evidence="8" id="KW-0547">Nucleotide-binding</keyword>
<dbReference type="InterPro" id="IPR000719">
    <property type="entry name" value="Prot_kinase_dom"/>
</dbReference>
<dbReference type="AlphaFoldDB" id="A0AAP0GTI4"/>
<dbReference type="InterPro" id="IPR046959">
    <property type="entry name" value="PRK1-6/SRF4-like"/>
</dbReference>
<dbReference type="Pfam" id="PF08263">
    <property type="entry name" value="LRRNT_2"/>
    <property type="match status" value="1"/>
</dbReference>
<dbReference type="Pfam" id="PF13855">
    <property type="entry name" value="LRR_8"/>
    <property type="match status" value="1"/>
</dbReference>
<dbReference type="GO" id="GO:0016020">
    <property type="term" value="C:membrane"/>
    <property type="evidence" value="ECO:0007669"/>
    <property type="project" value="UniProtKB-SubCell"/>
</dbReference>
<comment type="subcellular location">
    <subcellularLocation>
        <location evidence="1">Membrane</location>
        <topology evidence="1">Single-pass type I membrane protein</topology>
    </subcellularLocation>
</comment>
<dbReference type="FunFam" id="3.80.10.10:FF:000722">
    <property type="entry name" value="Leucine-rich repeat receptor-like protein kinase"/>
    <property type="match status" value="1"/>
</dbReference>
<evidence type="ECO:0000256" key="13">
    <source>
        <dbReference type="ARBA" id="ARBA00023180"/>
    </source>
</evidence>
<evidence type="ECO:0000256" key="11">
    <source>
        <dbReference type="ARBA" id="ARBA00023136"/>
    </source>
</evidence>
<dbReference type="CDD" id="cd14066">
    <property type="entry name" value="STKc_IRAK"/>
    <property type="match status" value="1"/>
</dbReference>
<feature type="transmembrane region" description="Helical" evidence="14">
    <location>
        <begin position="319"/>
        <end position="341"/>
    </location>
</feature>
<dbReference type="PROSITE" id="PS50011">
    <property type="entry name" value="PROTEIN_KINASE_DOM"/>
    <property type="match status" value="1"/>
</dbReference>
<dbReference type="FunFam" id="3.80.10.10:FF:000101">
    <property type="entry name" value="LRR receptor-like serine/threonine-protein kinase ERECTA"/>
    <property type="match status" value="1"/>
</dbReference>
<name>A0AAP0GTI4_9ASTR</name>
<dbReference type="GO" id="GO:0006952">
    <property type="term" value="P:defense response"/>
    <property type="evidence" value="ECO:0007669"/>
    <property type="project" value="UniProtKB-ARBA"/>
</dbReference>
<protein>
    <recommendedName>
        <fullName evidence="16">Protein kinase domain-containing protein</fullName>
    </recommendedName>
</protein>
<dbReference type="PROSITE" id="PS00108">
    <property type="entry name" value="PROTEIN_KINASE_ST"/>
    <property type="match status" value="1"/>
</dbReference>
<dbReference type="InterPro" id="IPR013210">
    <property type="entry name" value="LRR_N_plant-typ"/>
</dbReference>
<keyword evidence="3" id="KW-0597">Phosphoprotein</keyword>
<feature type="chain" id="PRO_5042817919" description="Protein kinase domain-containing protein" evidence="15">
    <location>
        <begin position="18"/>
        <end position="704"/>
    </location>
</feature>
<evidence type="ECO:0000256" key="6">
    <source>
        <dbReference type="ARBA" id="ARBA00022729"/>
    </source>
</evidence>
<dbReference type="GO" id="GO:0051707">
    <property type="term" value="P:response to other organism"/>
    <property type="evidence" value="ECO:0007669"/>
    <property type="project" value="UniProtKB-ARBA"/>
</dbReference>
<reference evidence="17 18" key="1">
    <citation type="submission" date="2024-04" db="EMBL/GenBank/DDBJ databases">
        <title>The reference genome of an endangered Asteraceae, Deinandra increscens subsp. villosa, native to the Central Coast of California.</title>
        <authorList>
            <person name="Guilliams M."/>
            <person name="Hasenstab-Lehman K."/>
            <person name="Meyer R."/>
            <person name="Mcevoy S."/>
        </authorList>
    </citation>
    <scope>NUCLEOTIDE SEQUENCE [LARGE SCALE GENOMIC DNA]</scope>
    <source>
        <tissue evidence="17">Leaf</tissue>
    </source>
</reference>
<dbReference type="Pfam" id="PF00069">
    <property type="entry name" value="Pkinase"/>
    <property type="match status" value="1"/>
</dbReference>
<dbReference type="InterPro" id="IPR011009">
    <property type="entry name" value="Kinase-like_dom_sf"/>
</dbReference>
<dbReference type="GO" id="GO:0004672">
    <property type="term" value="F:protein kinase activity"/>
    <property type="evidence" value="ECO:0007669"/>
    <property type="project" value="InterPro"/>
</dbReference>
<dbReference type="PANTHER" id="PTHR48007:SF83">
    <property type="entry name" value="PROTEIN KINASE DOMAIN-CONTAINING PROTEIN"/>
    <property type="match status" value="1"/>
</dbReference>
<dbReference type="Gene3D" id="3.30.200.20">
    <property type="entry name" value="Phosphorylase Kinase, domain 1"/>
    <property type="match status" value="1"/>
</dbReference>
<proteinExistence type="inferred from homology"/>
<evidence type="ECO:0000256" key="15">
    <source>
        <dbReference type="SAM" id="SignalP"/>
    </source>
</evidence>
<keyword evidence="11 14" id="KW-0472">Membrane</keyword>
<evidence type="ECO:0000256" key="9">
    <source>
        <dbReference type="ARBA" id="ARBA00022840"/>
    </source>
</evidence>
<feature type="domain" description="Protein kinase" evidence="16">
    <location>
        <begin position="401"/>
        <end position="701"/>
    </location>
</feature>